<dbReference type="RefSeq" id="XP_027349183.1">
    <property type="nucleotide sequence ID" value="XM_027493382.1"/>
</dbReference>
<reference evidence="9" key="2">
    <citation type="submission" date="2025-08" db="UniProtKB">
        <authorList>
            <consortium name="RefSeq"/>
        </authorList>
    </citation>
    <scope>IDENTIFICATION</scope>
    <source>
        <tissue evidence="9">Young leaves</tissue>
    </source>
</reference>
<dbReference type="PRINTS" id="PR00385">
    <property type="entry name" value="P450"/>
</dbReference>
<sequence length="514" mass="59016">MAWWLSDYCPPLFLLFFSLSFPLFLFFLIFRGKTATSNSHLPPGPPGWPIFGNMFQLGDMPHRTLTHLRNKYGPIVWLRLGSINTMVILSADAATVFFKNHDQSFADRTITETMRVHNYHKSSLALAPYGSYWRLMRRLVTVDMLVAKRINDTASTRRKCVNDMLSWVAKESRKLEEGRGLHVARFVFLMTFNLLGNLMLSRDLFDPESEVVSEFFNAMMGLMEWTGHANVTDLFPWLRWLDPQGLRRKMHRDMGKALGIASRFVKERLEMPRQNMSRDFLDVLLEFQSSESQEALNISDKDLNIFILEIFMAGSETSSSTIEWAMTELLCNRECLVKVKSELRGVVGCGREVEESDIEKLPYLQSVVKETLRLHPPIPLLVPRKATEDTEFMGYHIPKDTQVFVNAWAIGRDPSAWEEPLVFKPERFCDGRNVDYKGQHYELIPFGAGRRMCAGVPLAHRVLHLVLGSLLHRFDWELESHVTPSTIDTKDKLGITMRKLEPLLAVPKLVATSS</sequence>
<keyword evidence="7" id="KW-1133">Transmembrane helix</keyword>
<feature type="binding site" description="axial binding residue" evidence="5">
    <location>
        <position position="453"/>
    </location>
    <ligand>
        <name>heme</name>
        <dbReference type="ChEBI" id="CHEBI:30413"/>
    </ligand>
    <ligandPart>
        <name>Fe</name>
        <dbReference type="ChEBI" id="CHEBI:18248"/>
    </ligandPart>
</feature>
<dbReference type="GO" id="GO:0004497">
    <property type="term" value="F:monooxygenase activity"/>
    <property type="evidence" value="ECO:0007669"/>
    <property type="project" value="UniProtKB-KW"/>
</dbReference>
<dbReference type="FunFam" id="1.10.630.10:FF:000007">
    <property type="entry name" value="Cytochrome P450 76C4"/>
    <property type="match status" value="1"/>
</dbReference>
<gene>
    <name evidence="9" type="primary">LOC113860853</name>
</gene>
<dbReference type="GO" id="GO:0016705">
    <property type="term" value="F:oxidoreductase activity, acting on paired donors, with incorporation or reduction of molecular oxygen"/>
    <property type="evidence" value="ECO:0007669"/>
    <property type="project" value="InterPro"/>
</dbReference>
<dbReference type="InterPro" id="IPR017972">
    <property type="entry name" value="Cyt_P450_CS"/>
</dbReference>
<dbReference type="InterPro" id="IPR001128">
    <property type="entry name" value="Cyt_P450"/>
</dbReference>
<keyword evidence="7" id="KW-0472">Membrane</keyword>
<comment type="cofactor">
    <cofactor evidence="5">
        <name>heme</name>
        <dbReference type="ChEBI" id="CHEBI:30413"/>
    </cofactor>
</comment>
<dbReference type="CDD" id="cd11073">
    <property type="entry name" value="CYP76-like"/>
    <property type="match status" value="1"/>
</dbReference>
<dbReference type="PANTHER" id="PTHR47950:SF14">
    <property type="entry name" value="CYTOCHROME P450 76A2-LIKE ISOFORM X1"/>
    <property type="match status" value="1"/>
</dbReference>
<dbReference type="GeneID" id="113860853"/>
<evidence type="ECO:0000256" key="1">
    <source>
        <dbReference type="ARBA" id="ARBA00010617"/>
    </source>
</evidence>
<reference evidence="8" key="1">
    <citation type="journal article" date="2019" name="Toxins">
        <title>Detection of Abrin-Like and Prepropulchellin-Like Toxin Genes and Transcripts Using Whole Genome Sequencing and Full-Length Transcript Sequencing of Abrus precatorius.</title>
        <authorList>
            <person name="Hovde B.T."/>
            <person name="Daligault H.E."/>
            <person name="Hanschen E.R."/>
            <person name="Kunde Y.A."/>
            <person name="Johnson M.B."/>
            <person name="Starkenburg S.R."/>
            <person name="Johnson S.L."/>
        </authorList>
    </citation>
    <scope>NUCLEOTIDE SEQUENCE [LARGE SCALE GENOMIC DNA]</scope>
</reference>
<dbReference type="GO" id="GO:0020037">
    <property type="term" value="F:heme binding"/>
    <property type="evidence" value="ECO:0007669"/>
    <property type="project" value="InterPro"/>
</dbReference>
<evidence type="ECO:0000256" key="7">
    <source>
        <dbReference type="SAM" id="Phobius"/>
    </source>
</evidence>
<comment type="similarity">
    <text evidence="1 6">Belongs to the cytochrome P450 family.</text>
</comment>
<dbReference type="SUPFAM" id="SSF48264">
    <property type="entry name" value="Cytochrome P450"/>
    <property type="match status" value="1"/>
</dbReference>
<dbReference type="AlphaFoldDB" id="A0A8B8L0T3"/>
<organism evidence="8 9">
    <name type="scientific">Abrus precatorius</name>
    <name type="common">Indian licorice</name>
    <name type="synonym">Glycine abrus</name>
    <dbReference type="NCBI Taxonomy" id="3816"/>
    <lineage>
        <taxon>Eukaryota</taxon>
        <taxon>Viridiplantae</taxon>
        <taxon>Streptophyta</taxon>
        <taxon>Embryophyta</taxon>
        <taxon>Tracheophyta</taxon>
        <taxon>Spermatophyta</taxon>
        <taxon>Magnoliopsida</taxon>
        <taxon>eudicotyledons</taxon>
        <taxon>Gunneridae</taxon>
        <taxon>Pentapetalae</taxon>
        <taxon>rosids</taxon>
        <taxon>fabids</taxon>
        <taxon>Fabales</taxon>
        <taxon>Fabaceae</taxon>
        <taxon>Papilionoideae</taxon>
        <taxon>50 kb inversion clade</taxon>
        <taxon>NPAAA clade</taxon>
        <taxon>indigoferoid/millettioid clade</taxon>
        <taxon>Abreae</taxon>
        <taxon>Abrus</taxon>
    </lineage>
</organism>
<protein>
    <submittedName>
        <fullName evidence="9">Cytochrome P450 76A2-like</fullName>
    </submittedName>
</protein>
<dbReference type="Gene3D" id="1.10.630.10">
    <property type="entry name" value="Cytochrome P450"/>
    <property type="match status" value="1"/>
</dbReference>
<feature type="transmembrane region" description="Helical" evidence="7">
    <location>
        <begin position="12"/>
        <end position="30"/>
    </location>
</feature>
<keyword evidence="5 6" id="KW-0349">Heme</keyword>
<proteinExistence type="inferred from homology"/>
<keyword evidence="8" id="KW-1185">Reference proteome</keyword>
<dbReference type="InterPro" id="IPR036396">
    <property type="entry name" value="Cyt_P450_sf"/>
</dbReference>
<dbReference type="PRINTS" id="PR00463">
    <property type="entry name" value="EP450I"/>
</dbReference>
<keyword evidence="6" id="KW-0503">Monooxygenase</keyword>
<evidence type="ECO:0000313" key="9">
    <source>
        <dbReference type="RefSeq" id="XP_027349183.1"/>
    </source>
</evidence>
<evidence type="ECO:0000256" key="6">
    <source>
        <dbReference type="RuleBase" id="RU000461"/>
    </source>
</evidence>
<evidence type="ECO:0000256" key="2">
    <source>
        <dbReference type="ARBA" id="ARBA00022723"/>
    </source>
</evidence>
<dbReference type="Proteomes" id="UP000694853">
    <property type="component" value="Unplaced"/>
</dbReference>
<evidence type="ECO:0000256" key="4">
    <source>
        <dbReference type="ARBA" id="ARBA00023004"/>
    </source>
</evidence>
<keyword evidence="4 5" id="KW-0408">Iron</keyword>
<dbReference type="Pfam" id="PF00067">
    <property type="entry name" value="p450"/>
    <property type="match status" value="1"/>
</dbReference>
<evidence type="ECO:0000256" key="3">
    <source>
        <dbReference type="ARBA" id="ARBA00023002"/>
    </source>
</evidence>
<keyword evidence="3 6" id="KW-0560">Oxidoreductase</keyword>
<dbReference type="InterPro" id="IPR002401">
    <property type="entry name" value="Cyt_P450_E_grp-I"/>
</dbReference>
<dbReference type="PANTHER" id="PTHR47950">
    <property type="entry name" value="CYTOCHROME P450, FAMILY 76, SUBFAMILY C, POLYPEPTIDE 5-RELATED"/>
    <property type="match status" value="1"/>
</dbReference>
<evidence type="ECO:0000313" key="8">
    <source>
        <dbReference type="Proteomes" id="UP000694853"/>
    </source>
</evidence>
<evidence type="ECO:0000256" key="5">
    <source>
        <dbReference type="PIRSR" id="PIRSR602401-1"/>
    </source>
</evidence>
<dbReference type="OrthoDB" id="1055148at2759"/>
<dbReference type="KEGG" id="aprc:113860853"/>
<dbReference type="PROSITE" id="PS00086">
    <property type="entry name" value="CYTOCHROME_P450"/>
    <property type="match status" value="1"/>
</dbReference>
<dbReference type="GO" id="GO:0005506">
    <property type="term" value="F:iron ion binding"/>
    <property type="evidence" value="ECO:0007669"/>
    <property type="project" value="InterPro"/>
</dbReference>
<accession>A0A8B8L0T3</accession>
<keyword evidence="7" id="KW-0812">Transmembrane</keyword>
<keyword evidence="2 5" id="KW-0479">Metal-binding</keyword>
<name>A0A8B8L0T3_ABRPR</name>